<evidence type="ECO:0000313" key="3">
    <source>
        <dbReference type="Proteomes" id="UP000092993"/>
    </source>
</evidence>
<name>A0A1C7M5R2_GRIFR</name>
<proteinExistence type="predicted"/>
<evidence type="ECO:0000313" key="2">
    <source>
        <dbReference type="EMBL" id="OBZ71699.1"/>
    </source>
</evidence>
<feature type="region of interest" description="Disordered" evidence="1">
    <location>
        <begin position="232"/>
        <end position="253"/>
    </location>
</feature>
<dbReference type="AlphaFoldDB" id="A0A1C7M5R2"/>
<dbReference type="OrthoDB" id="2757446at2759"/>
<organism evidence="2 3">
    <name type="scientific">Grifola frondosa</name>
    <name type="common">Maitake</name>
    <name type="synonym">Polyporus frondosus</name>
    <dbReference type="NCBI Taxonomy" id="5627"/>
    <lineage>
        <taxon>Eukaryota</taxon>
        <taxon>Fungi</taxon>
        <taxon>Dikarya</taxon>
        <taxon>Basidiomycota</taxon>
        <taxon>Agaricomycotina</taxon>
        <taxon>Agaricomycetes</taxon>
        <taxon>Polyporales</taxon>
        <taxon>Grifolaceae</taxon>
        <taxon>Grifola</taxon>
    </lineage>
</organism>
<sequence>MCAKCCHAQPTACGYQAHDKVRSSAIISRLSSSPAAVGATNDPFQLSRPPPVIPLQRAPPVTTPTIAVSSNHVLPPTPQSASSIILQSPQLDTETAATQHTFRIPTGETWQKREPPEMLRVQDISTWPTFNISQVPELLLMFTLSGTDQIEVYNLQADGDCQRDPDEGQRGVCVTIAMPQRAAQKRRLDSKAIEDDSPSRPLAAAHYSLSHHSPHVTSMASPVMFSPVTTMCSSPPTSPAPSSSFGELSPAQPLLPDDALHHTGLGLGLLLPHSSAPDSLQPLHFGHLVSSLVSPNTPLLTDINPSYDALWAAGVVYVPPACYIVKWPNAMYARDVRKAFTLLGDLINKGQVADQFEQIFPGITYKSSTFYRQFRAWRNSQESEHQWIMEQPRTAQGLWTICRAKLTGWQSQPSHH</sequence>
<dbReference type="Proteomes" id="UP000092993">
    <property type="component" value="Unassembled WGS sequence"/>
</dbReference>
<feature type="compositionally biased region" description="Low complexity" evidence="1">
    <location>
        <begin position="232"/>
        <end position="244"/>
    </location>
</feature>
<protein>
    <submittedName>
        <fullName evidence="2">Uncharacterized protein</fullName>
    </submittedName>
</protein>
<keyword evidence="3" id="KW-1185">Reference proteome</keyword>
<dbReference type="OMA" id="NTIWIPT"/>
<dbReference type="EMBL" id="LUGG01000011">
    <property type="protein sequence ID" value="OBZ71699.1"/>
    <property type="molecule type" value="Genomic_DNA"/>
</dbReference>
<gene>
    <name evidence="2" type="ORF">A0H81_08726</name>
</gene>
<reference evidence="2 3" key="1">
    <citation type="submission" date="2016-03" db="EMBL/GenBank/DDBJ databases">
        <title>Whole genome sequencing of Grifola frondosa 9006-11.</title>
        <authorList>
            <person name="Min B."/>
            <person name="Park H."/>
            <person name="Kim J.-G."/>
            <person name="Cho H."/>
            <person name="Oh Y.-L."/>
            <person name="Kong W.-S."/>
            <person name="Choi I.-G."/>
        </authorList>
    </citation>
    <scope>NUCLEOTIDE SEQUENCE [LARGE SCALE GENOMIC DNA]</scope>
    <source>
        <strain evidence="2 3">9006-11</strain>
    </source>
</reference>
<comment type="caution">
    <text evidence="2">The sequence shown here is derived from an EMBL/GenBank/DDBJ whole genome shotgun (WGS) entry which is preliminary data.</text>
</comment>
<accession>A0A1C7M5R2</accession>
<evidence type="ECO:0000256" key="1">
    <source>
        <dbReference type="SAM" id="MobiDB-lite"/>
    </source>
</evidence>